<evidence type="ECO:0000313" key="1">
    <source>
        <dbReference type="EMBL" id="CAG8437862.1"/>
    </source>
</evidence>
<keyword evidence="2" id="KW-1185">Reference proteome</keyword>
<organism evidence="1 2">
    <name type="scientific">Scutellospora calospora</name>
    <dbReference type="NCBI Taxonomy" id="85575"/>
    <lineage>
        <taxon>Eukaryota</taxon>
        <taxon>Fungi</taxon>
        <taxon>Fungi incertae sedis</taxon>
        <taxon>Mucoromycota</taxon>
        <taxon>Glomeromycotina</taxon>
        <taxon>Glomeromycetes</taxon>
        <taxon>Diversisporales</taxon>
        <taxon>Gigasporaceae</taxon>
        <taxon>Scutellospora</taxon>
    </lineage>
</organism>
<dbReference type="Proteomes" id="UP000789860">
    <property type="component" value="Unassembled WGS sequence"/>
</dbReference>
<dbReference type="EMBL" id="CAJVPM010000192">
    <property type="protein sequence ID" value="CAG8437862.1"/>
    <property type="molecule type" value="Genomic_DNA"/>
</dbReference>
<evidence type="ECO:0000313" key="2">
    <source>
        <dbReference type="Proteomes" id="UP000789860"/>
    </source>
</evidence>
<name>A0ACA9JV40_9GLOM</name>
<proteinExistence type="predicted"/>
<comment type="caution">
    <text evidence="1">The sequence shown here is derived from an EMBL/GenBank/DDBJ whole genome shotgun (WGS) entry which is preliminary data.</text>
</comment>
<sequence length="199" mass="23258">MSQYIRVRQKVKCCCKECCYKNSNGYIVNTRTKKQYKEVEASFQNEFIKKRKINSYQTIYAKSSVQSKDNDQGEISLNDVNQSNIDEVNYTKLKPHKNKTELVNINKSNHFENIEFLNNNNNSNHFKNIEFLDNSNSIIENNSDNNSENVMLISSDDLELYEEIEYLKSSSVNPFHTPKVNFNKPTYIPESNINLDDLL</sequence>
<gene>
    <name evidence="1" type="ORF">SCALOS_LOCUS400</name>
</gene>
<protein>
    <submittedName>
        <fullName evidence="1">1766_t:CDS:1</fullName>
    </submittedName>
</protein>
<reference evidence="1" key="1">
    <citation type="submission" date="2021-06" db="EMBL/GenBank/DDBJ databases">
        <authorList>
            <person name="Kallberg Y."/>
            <person name="Tangrot J."/>
            <person name="Rosling A."/>
        </authorList>
    </citation>
    <scope>NUCLEOTIDE SEQUENCE</scope>
    <source>
        <strain evidence="1">AU212A</strain>
    </source>
</reference>
<accession>A0ACA9JV40</accession>